<evidence type="ECO:0000256" key="9">
    <source>
        <dbReference type="ARBA" id="ARBA00023180"/>
    </source>
</evidence>
<name>A0A9Q1CPF8_HOLLE</name>
<dbReference type="InterPro" id="IPR036179">
    <property type="entry name" value="Ig-like_dom_sf"/>
</dbReference>
<dbReference type="GO" id="GO:0006955">
    <property type="term" value="P:immune response"/>
    <property type="evidence" value="ECO:0007669"/>
    <property type="project" value="TreeGrafter"/>
</dbReference>
<evidence type="ECO:0000256" key="8">
    <source>
        <dbReference type="ARBA" id="ARBA00023170"/>
    </source>
</evidence>
<evidence type="ECO:0000256" key="1">
    <source>
        <dbReference type="ARBA" id="ARBA00004251"/>
    </source>
</evidence>
<evidence type="ECO:0000256" key="3">
    <source>
        <dbReference type="ARBA" id="ARBA00022692"/>
    </source>
</evidence>
<dbReference type="PANTHER" id="PTHR25466">
    <property type="entry name" value="T-LYMPHOCYTE ACTIVATION ANTIGEN"/>
    <property type="match status" value="1"/>
</dbReference>
<protein>
    <recommendedName>
        <fullName evidence="12">Immunoglobulin domain-containing protein</fullName>
    </recommendedName>
</protein>
<dbReference type="Proteomes" id="UP001152320">
    <property type="component" value="Chromosome 1"/>
</dbReference>
<keyword evidence="9" id="KW-0325">Glycoprotein</keyword>
<dbReference type="InterPro" id="IPR013783">
    <property type="entry name" value="Ig-like_fold"/>
</dbReference>
<evidence type="ECO:0000256" key="2">
    <source>
        <dbReference type="ARBA" id="ARBA00022475"/>
    </source>
</evidence>
<accession>A0A9Q1CPF8</accession>
<reference evidence="13" key="1">
    <citation type="submission" date="2021-10" db="EMBL/GenBank/DDBJ databases">
        <title>Tropical sea cucumber genome reveals ecological adaptation and Cuvierian tubules defense mechanism.</title>
        <authorList>
            <person name="Chen T."/>
        </authorList>
    </citation>
    <scope>NUCLEOTIDE SEQUENCE</scope>
    <source>
        <strain evidence="13">Nanhai2018</strain>
        <tissue evidence="13">Muscle</tissue>
    </source>
</reference>
<evidence type="ECO:0000256" key="5">
    <source>
        <dbReference type="ARBA" id="ARBA00022989"/>
    </source>
</evidence>
<gene>
    <name evidence="13" type="ORF">HOLleu_02296</name>
</gene>
<dbReference type="SUPFAM" id="SSF48726">
    <property type="entry name" value="Immunoglobulin"/>
    <property type="match status" value="1"/>
</dbReference>
<keyword evidence="7" id="KW-1015">Disulfide bond</keyword>
<comment type="caution">
    <text evidence="13">The sequence shown here is derived from an EMBL/GenBank/DDBJ whole genome shotgun (WGS) entry which is preliminary data.</text>
</comment>
<comment type="subcellular location">
    <subcellularLocation>
        <location evidence="1">Cell membrane</location>
        <topology evidence="1">Single-pass type I membrane protein</topology>
    </subcellularLocation>
</comment>
<evidence type="ECO:0000256" key="11">
    <source>
        <dbReference type="SAM" id="Phobius"/>
    </source>
</evidence>
<sequence>MPYLRFFTDKNFDRFPVIDKCSNDSRLCFQILHPHSEVSCTVKHSRSAILLTWMIRTLDGDRKISSDLTITNETHTHFTSRVTISDPSVFSEILTFLVCRADSPLGLLRKNESLALIQRSEETPTYVKPKQVLAAKDSRVQLDCNGSNISHLVWQVNQSSEIVVKTLLYAVFVEENLTHINDEYFSLEQTSLVVDEIRVRDKGTYRCISGNGIKDDVTVYDVLVFVYPDPAYLLIDGCDQQQYCVLEVQSQGSLTCTVNGIYPQVNLDIAKVFEQSSNALNFYDKSLTARENGDTFDVILTSKYNYDGDVRSRVTVNCKVVGTKIDVLHLSTNFELLFNNAGAESTTDENLSSDGRSYWIIAVVLTVVLVLLVLCGILIYKGRHINGLKILLEVILIQPFRENGYCHSLANPRTQIPEKSATVIKTLGTGNVQENMGPMSHPLHSSDRSEFFFYNGSSACTRKCIIPQ</sequence>
<proteinExistence type="predicted"/>
<evidence type="ECO:0000256" key="7">
    <source>
        <dbReference type="ARBA" id="ARBA00023157"/>
    </source>
</evidence>
<evidence type="ECO:0000313" key="14">
    <source>
        <dbReference type="Proteomes" id="UP001152320"/>
    </source>
</evidence>
<dbReference type="PANTHER" id="PTHR25466:SF14">
    <property type="entry name" value="BUTYROPHILIN SUBFAMILY 2 MEMBER A2-LIKE-RELATED"/>
    <property type="match status" value="1"/>
</dbReference>
<feature type="transmembrane region" description="Helical" evidence="11">
    <location>
        <begin position="358"/>
        <end position="380"/>
    </location>
</feature>
<dbReference type="InterPro" id="IPR051713">
    <property type="entry name" value="T-cell_Activation_Regulation"/>
</dbReference>
<dbReference type="InterPro" id="IPR003599">
    <property type="entry name" value="Ig_sub"/>
</dbReference>
<evidence type="ECO:0000256" key="10">
    <source>
        <dbReference type="ARBA" id="ARBA00023319"/>
    </source>
</evidence>
<keyword evidence="6 11" id="KW-0472">Membrane</keyword>
<keyword evidence="14" id="KW-1185">Reference proteome</keyword>
<keyword evidence="3 11" id="KW-0812">Transmembrane</keyword>
<dbReference type="SMART" id="SM00409">
    <property type="entry name" value="IG"/>
    <property type="match status" value="1"/>
</dbReference>
<keyword evidence="4" id="KW-0732">Signal</keyword>
<dbReference type="Gene3D" id="2.60.40.10">
    <property type="entry name" value="Immunoglobulins"/>
    <property type="match status" value="1"/>
</dbReference>
<evidence type="ECO:0000313" key="13">
    <source>
        <dbReference type="EMBL" id="KAJ8049517.1"/>
    </source>
</evidence>
<keyword evidence="10" id="KW-0393">Immunoglobulin domain</keyword>
<organism evidence="13 14">
    <name type="scientific">Holothuria leucospilota</name>
    <name type="common">Black long sea cucumber</name>
    <name type="synonym">Mertensiothuria leucospilota</name>
    <dbReference type="NCBI Taxonomy" id="206669"/>
    <lineage>
        <taxon>Eukaryota</taxon>
        <taxon>Metazoa</taxon>
        <taxon>Echinodermata</taxon>
        <taxon>Eleutherozoa</taxon>
        <taxon>Echinozoa</taxon>
        <taxon>Holothuroidea</taxon>
        <taxon>Aspidochirotacea</taxon>
        <taxon>Aspidochirotida</taxon>
        <taxon>Holothuriidae</taxon>
        <taxon>Holothuria</taxon>
    </lineage>
</organism>
<dbReference type="GO" id="GO:0007166">
    <property type="term" value="P:cell surface receptor signaling pathway"/>
    <property type="evidence" value="ECO:0007669"/>
    <property type="project" value="TreeGrafter"/>
</dbReference>
<evidence type="ECO:0000259" key="12">
    <source>
        <dbReference type="SMART" id="SM00409"/>
    </source>
</evidence>
<evidence type="ECO:0000256" key="6">
    <source>
        <dbReference type="ARBA" id="ARBA00023136"/>
    </source>
</evidence>
<evidence type="ECO:0000256" key="4">
    <source>
        <dbReference type="ARBA" id="ARBA00022729"/>
    </source>
</evidence>
<dbReference type="GO" id="GO:0009897">
    <property type="term" value="C:external side of plasma membrane"/>
    <property type="evidence" value="ECO:0007669"/>
    <property type="project" value="TreeGrafter"/>
</dbReference>
<keyword evidence="2" id="KW-1003">Cell membrane</keyword>
<keyword evidence="8" id="KW-0675">Receptor</keyword>
<dbReference type="EMBL" id="JAIZAY010000001">
    <property type="protein sequence ID" value="KAJ8049517.1"/>
    <property type="molecule type" value="Genomic_DNA"/>
</dbReference>
<feature type="domain" description="Immunoglobulin" evidence="12">
    <location>
        <begin position="129"/>
        <end position="227"/>
    </location>
</feature>
<dbReference type="AlphaFoldDB" id="A0A9Q1CPF8"/>
<keyword evidence="5 11" id="KW-1133">Transmembrane helix</keyword>
<dbReference type="GO" id="GO:0071222">
    <property type="term" value="P:cellular response to lipopolysaccharide"/>
    <property type="evidence" value="ECO:0007669"/>
    <property type="project" value="TreeGrafter"/>
</dbReference>